<keyword evidence="2 8" id="KW-0547">Nucleotide-binding</keyword>
<feature type="binding site" evidence="8">
    <location>
        <begin position="195"/>
        <end position="201"/>
    </location>
    <ligand>
        <name>(6S)-NADPHX</name>
        <dbReference type="ChEBI" id="CHEBI:64076"/>
    </ligand>
</feature>
<comment type="similarity">
    <text evidence="8">Belongs to the NnrD/CARKD family.</text>
</comment>
<dbReference type="SUPFAM" id="SSF53613">
    <property type="entry name" value="Ribokinase-like"/>
    <property type="match status" value="1"/>
</dbReference>
<evidence type="ECO:0000256" key="3">
    <source>
        <dbReference type="ARBA" id="ARBA00022840"/>
    </source>
</evidence>
<comment type="caution">
    <text evidence="10">The sequence shown here is derived from an EMBL/GenBank/DDBJ whole genome shotgun (WGS) entry which is preliminary data.</text>
</comment>
<dbReference type="PANTHER" id="PTHR12592">
    <property type="entry name" value="ATP-DEPENDENT (S)-NAD(P)H-HYDRATE DEHYDRATASE FAMILY MEMBER"/>
    <property type="match status" value="1"/>
</dbReference>
<keyword evidence="11" id="KW-1185">Reference proteome</keyword>
<evidence type="ECO:0000256" key="4">
    <source>
        <dbReference type="ARBA" id="ARBA00022857"/>
    </source>
</evidence>
<reference evidence="10" key="1">
    <citation type="journal article" date="2020" name="Fungal Divers.">
        <title>Resolving the Mortierellaceae phylogeny through synthesis of multi-gene phylogenetics and phylogenomics.</title>
        <authorList>
            <person name="Vandepol N."/>
            <person name="Liber J."/>
            <person name="Desiro A."/>
            <person name="Na H."/>
            <person name="Kennedy M."/>
            <person name="Barry K."/>
            <person name="Grigoriev I.V."/>
            <person name="Miller A.N."/>
            <person name="O'Donnell K."/>
            <person name="Stajich J.E."/>
            <person name="Bonito G."/>
        </authorList>
    </citation>
    <scope>NUCLEOTIDE SEQUENCE</scope>
    <source>
        <strain evidence="10">NVP1</strain>
    </source>
</reference>
<organism evidence="10 11">
    <name type="scientific">Podila minutissima</name>
    <dbReference type="NCBI Taxonomy" id="64525"/>
    <lineage>
        <taxon>Eukaryota</taxon>
        <taxon>Fungi</taxon>
        <taxon>Fungi incertae sedis</taxon>
        <taxon>Mucoromycota</taxon>
        <taxon>Mortierellomycotina</taxon>
        <taxon>Mortierellomycetes</taxon>
        <taxon>Mortierellales</taxon>
        <taxon>Mortierellaceae</taxon>
        <taxon>Podila</taxon>
    </lineage>
</organism>
<evidence type="ECO:0000256" key="8">
    <source>
        <dbReference type="HAMAP-Rule" id="MF_03157"/>
    </source>
</evidence>
<feature type="binding site" evidence="8">
    <location>
        <begin position="254"/>
        <end position="263"/>
    </location>
    <ligand>
        <name>ATP</name>
        <dbReference type="ChEBI" id="CHEBI:30616"/>
    </ligand>
</feature>
<keyword evidence="3 8" id="KW-0067">ATP-binding</keyword>
<feature type="binding site" evidence="8">
    <location>
        <position position="142"/>
    </location>
    <ligand>
        <name>(6S)-NADPHX</name>
        <dbReference type="ChEBI" id="CHEBI:64076"/>
    </ligand>
</feature>
<evidence type="ECO:0000313" key="11">
    <source>
        <dbReference type="Proteomes" id="UP000696485"/>
    </source>
</evidence>
<feature type="binding site" evidence="8">
    <location>
        <position position="264"/>
    </location>
    <ligand>
        <name>(6S)-NADPHX</name>
        <dbReference type="ChEBI" id="CHEBI:64076"/>
    </ligand>
</feature>
<feature type="binding site" evidence="8">
    <location>
        <begin position="235"/>
        <end position="239"/>
    </location>
    <ligand>
        <name>ATP</name>
        <dbReference type="ChEBI" id="CHEBI:30616"/>
    </ligand>
</feature>
<dbReference type="AlphaFoldDB" id="A0A9P5VK36"/>
<evidence type="ECO:0000313" key="10">
    <source>
        <dbReference type="EMBL" id="KAF9328486.1"/>
    </source>
</evidence>
<dbReference type="FunFam" id="3.40.1190.20:FF:000023">
    <property type="entry name" value="ATP-dependent (S)-NAD(P)H-hydrate dehydratase"/>
    <property type="match status" value="1"/>
</dbReference>
<dbReference type="GO" id="GO:0005524">
    <property type="term" value="F:ATP binding"/>
    <property type="evidence" value="ECO:0007669"/>
    <property type="project" value="UniProtKB-KW"/>
</dbReference>
<keyword evidence="6 8" id="KW-0456">Lyase</keyword>
<dbReference type="Proteomes" id="UP000696485">
    <property type="component" value="Unassembled WGS sequence"/>
</dbReference>
<dbReference type="GO" id="GO:0005737">
    <property type="term" value="C:cytoplasm"/>
    <property type="evidence" value="ECO:0007669"/>
    <property type="project" value="UniProtKB-SubCell"/>
</dbReference>
<dbReference type="EC" id="4.2.1.93" evidence="8"/>
<dbReference type="CDD" id="cd01171">
    <property type="entry name" value="YXKO-related"/>
    <property type="match status" value="1"/>
</dbReference>
<sequence length="359" mass="38580">MSSPQPLQGVTEPSFARYREIIPVLTDSTHKGQGGRVCVLGGSSEYTGAPYFSGMSALRLGADLCHIICAEDASTAIKSYSPDLIVHPLIRTRTIEQLELMTADDDKSRAATKAVVDKIHAKAKDELNGILERVHVLVIGPGLSRDATMQRVAKYAIQKARSLFMPVVIDADGLFLIQNEPELIQGYSRAVLTPNLVEFARLCKEKKINAEEQAGEQPAAQRLSHAFGGVVVVQKGRHDIISSGTTVHAVTNTGGLKRSGGQGDLLTGMIATSLAWIVVARRSNQAGAGGEDSQAKNHVHFLAACYGACTFTRRCSQLAFEKHGRAVQSSDILAEIGPMFAGYVEQARPIAPWSEAIYG</sequence>
<comment type="catalytic activity">
    <reaction evidence="7 8">
        <text>(6S)-NADPHX + ATP = ADP + phosphate + NADPH + H(+)</text>
        <dbReference type="Rhea" id="RHEA:32231"/>
        <dbReference type="ChEBI" id="CHEBI:15378"/>
        <dbReference type="ChEBI" id="CHEBI:30616"/>
        <dbReference type="ChEBI" id="CHEBI:43474"/>
        <dbReference type="ChEBI" id="CHEBI:57783"/>
        <dbReference type="ChEBI" id="CHEBI:64076"/>
        <dbReference type="ChEBI" id="CHEBI:456216"/>
        <dbReference type="EC" id="4.2.1.93"/>
    </reaction>
</comment>
<evidence type="ECO:0000256" key="5">
    <source>
        <dbReference type="ARBA" id="ARBA00023027"/>
    </source>
</evidence>
<keyword evidence="8" id="KW-0963">Cytoplasm</keyword>
<comment type="subcellular location">
    <subcellularLocation>
        <location evidence="8">Cytoplasm</location>
    </subcellularLocation>
</comment>
<protein>
    <recommendedName>
        <fullName evidence="8">ATP-dependent (S)-NAD(P)H-hydrate dehydratase</fullName>
        <ecNumber evidence="8">4.2.1.93</ecNumber>
    </recommendedName>
    <alternativeName>
        <fullName evidence="8">ATP-dependent NAD(P)HX dehydratase</fullName>
    </alternativeName>
</protein>
<dbReference type="PANTHER" id="PTHR12592:SF0">
    <property type="entry name" value="ATP-DEPENDENT (S)-NAD(P)H-HYDRATE DEHYDRATASE"/>
    <property type="match status" value="1"/>
</dbReference>
<evidence type="ECO:0000256" key="6">
    <source>
        <dbReference type="ARBA" id="ARBA00023239"/>
    </source>
</evidence>
<gene>
    <name evidence="10" type="ORF">BG006_008344</name>
</gene>
<evidence type="ECO:0000259" key="9">
    <source>
        <dbReference type="PROSITE" id="PS51383"/>
    </source>
</evidence>
<comment type="function">
    <text evidence="8">Catalyzes the dehydration of the S-form of NAD(P)HX at the expense of ATP, which is converted to ADP. Together with NAD(P)HX epimerase, which catalyzes the epimerization of the S- and R-forms, the enzyme allows the repair of both epimers of NAD(P)HX, a damaged form of NAD(P)H that is a result of enzymatic or heat-dependent hydration.</text>
</comment>
<name>A0A9P5VK36_9FUNG</name>
<dbReference type="InterPro" id="IPR000631">
    <property type="entry name" value="CARKD"/>
</dbReference>
<evidence type="ECO:0000256" key="1">
    <source>
        <dbReference type="ARBA" id="ARBA00022553"/>
    </source>
</evidence>
<evidence type="ECO:0000256" key="7">
    <source>
        <dbReference type="ARBA" id="ARBA00047472"/>
    </source>
</evidence>
<dbReference type="Gene3D" id="3.40.1190.20">
    <property type="match status" value="1"/>
</dbReference>
<proteinExistence type="inferred from homology"/>
<dbReference type="Pfam" id="PF01256">
    <property type="entry name" value="Carb_kinase"/>
    <property type="match status" value="1"/>
</dbReference>
<feature type="domain" description="YjeF C-terminal" evidence="9">
    <location>
        <begin position="14"/>
        <end position="343"/>
    </location>
</feature>
<dbReference type="EMBL" id="JAAAUY010000560">
    <property type="protein sequence ID" value="KAF9328486.1"/>
    <property type="molecule type" value="Genomic_DNA"/>
</dbReference>
<dbReference type="InterPro" id="IPR029056">
    <property type="entry name" value="Ribokinase-like"/>
</dbReference>
<dbReference type="HAMAP" id="MF_01965">
    <property type="entry name" value="NADHX_dehydratase"/>
    <property type="match status" value="1"/>
</dbReference>
<dbReference type="GO" id="GO:0047453">
    <property type="term" value="F:ATP-dependent NAD(P)H-hydrate dehydratase activity"/>
    <property type="evidence" value="ECO:0007669"/>
    <property type="project" value="UniProtKB-UniRule"/>
</dbReference>
<accession>A0A9P5VK36</accession>
<keyword evidence="4" id="KW-0521">NADP</keyword>
<evidence type="ECO:0000256" key="2">
    <source>
        <dbReference type="ARBA" id="ARBA00022741"/>
    </source>
</evidence>
<dbReference type="NCBIfam" id="TIGR00196">
    <property type="entry name" value="yjeF_cterm"/>
    <property type="match status" value="1"/>
</dbReference>
<comment type="catalytic activity">
    <reaction evidence="8">
        <text>(6S)-NADHX + ATP = ADP + phosphate + NADH + H(+)</text>
        <dbReference type="Rhea" id="RHEA:19017"/>
        <dbReference type="ChEBI" id="CHEBI:15378"/>
        <dbReference type="ChEBI" id="CHEBI:30616"/>
        <dbReference type="ChEBI" id="CHEBI:43474"/>
        <dbReference type="ChEBI" id="CHEBI:57945"/>
        <dbReference type="ChEBI" id="CHEBI:64074"/>
        <dbReference type="ChEBI" id="CHEBI:456216"/>
        <dbReference type="EC" id="4.2.1.93"/>
    </reaction>
</comment>
<keyword evidence="5 8" id="KW-0520">NAD</keyword>
<comment type="cofactor">
    <cofactor evidence="8">
        <name>Mg(2+)</name>
        <dbReference type="ChEBI" id="CHEBI:18420"/>
    </cofactor>
</comment>
<dbReference type="GO" id="GO:0046496">
    <property type="term" value="P:nicotinamide nucleotide metabolic process"/>
    <property type="evidence" value="ECO:0007669"/>
    <property type="project" value="UniProtKB-UniRule"/>
</dbReference>
<dbReference type="PROSITE" id="PS51383">
    <property type="entry name" value="YJEF_C_3"/>
    <property type="match status" value="1"/>
</dbReference>
<dbReference type="GO" id="GO:0110051">
    <property type="term" value="P:metabolite repair"/>
    <property type="evidence" value="ECO:0007669"/>
    <property type="project" value="TreeGrafter"/>
</dbReference>
<keyword evidence="1 8" id="KW-0597">Phosphoprotein</keyword>